<proteinExistence type="predicted"/>
<feature type="compositionally biased region" description="Basic and acidic residues" evidence="6">
    <location>
        <begin position="1259"/>
        <end position="1279"/>
    </location>
</feature>
<feature type="region of interest" description="Disordered" evidence="6">
    <location>
        <begin position="1423"/>
        <end position="1512"/>
    </location>
</feature>
<dbReference type="CDD" id="cd20094">
    <property type="entry name" value="MBT_SFMBT_rpt2"/>
    <property type="match status" value="1"/>
</dbReference>
<dbReference type="InterPro" id="IPR037604">
    <property type="entry name" value="Scm-like-4MBT1/2_SAM"/>
</dbReference>
<dbReference type="SUPFAM" id="SSF63748">
    <property type="entry name" value="Tudor/PWWP/MBT"/>
    <property type="match status" value="4"/>
</dbReference>
<protein>
    <submittedName>
        <fullName evidence="9">Scm-like with four MBT domains protein 1-like</fullName>
    </submittedName>
</protein>
<feature type="repeat" description="MBT" evidence="5">
    <location>
        <begin position="898"/>
        <end position="1002"/>
    </location>
</feature>
<dbReference type="SUPFAM" id="SSF47769">
    <property type="entry name" value="SAM/Pointed domain"/>
    <property type="match status" value="1"/>
</dbReference>
<evidence type="ECO:0000256" key="3">
    <source>
        <dbReference type="ARBA" id="ARBA00022737"/>
    </source>
</evidence>
<dbReference type="InterPro" id="IPR038348">
    <property type="entry name" value="SLED_sf"/>
</dbReference>
<dbReference type="Pfam" id="PF02820">
    <property type="entry name" value="MBT"/>
    <property type="match status" value="4"/>
</dbReference>
<dbReference type="RefSeq" id="XP_006811735.1">
    <property type="nucleotide sequence ID" value="XM_006811672.1"/>
</dbReference>
<keyword evidence="2" id="KW-0678">Repressor</keyword>
<dbReference type="GeneID" id="100367556"/>
<gene>
    <name evidence="9" type="primary">LOC100367556</name>
</gene>
<evidence type="ECO:0000256" key="4">
    <source>
        <dbReference type="ARBA" id="ARBA00023242"/>
    </source>
</evidence>
<feature type="repeat" description="MBT" evidence="5">
    <location>
        <begin position="786"/>
        <end position="890"/>
    </location>
</feature>
<dbReference type="CDD" id="cd20096">
    <property type="entry name" value="MBT_SFMBT_rpt4"/>
    <property type="match status" value="1"/>
</dbReference>
<dbReference type="InterPro" id="IPR001660">
    <property type="entry name" value="SAM"/>
</dbReference>
<dbReference type="PANTHER" id="PTHR12247:SF129">
    <property type="entry name" value="SOP-2-RELATED PROTEIN 3"/>
    <property type="match status" value="1"/>
</dbReference>
<dbReference type="Gene3D" id="2.30.30.140">
    <property type="match status" value="4"/>
</dbReference>
<dbReference type="Pfam" id="PF12140">
    <property type="entry name" value="SLED"/>
    <property type="match status" value="1"/>
</dbReference>
<keyword evidence="8" id="KW-1185">Reference proteome</keyword>
<accession>A0ABM0LVE4</accession>
<reference evidence="9" key="1">
    <citation type="submission" date="2025-08" db="UniProtKB">
        <authorList>
            <consortium name="RefSeq"/>
        </authorList>
    </citation>
    <scope>IDENTIFICATION</scope>
    <source>
        <tissue evidence="9">Testes</tissue>
    </source>
</reference>
<organism evidence="8 9">
    <name type="scientific">Saccoglossus kowalevskii</name>
    <name type="common">Acorn worm</name>
    <dbReference type="NCBI Taxonomy" id="10224"/>
    <lineage>
        <taxon>Eukaryota</taxon>
        <taxon>Metazoa</taxon>
        <taxon>Hemichordata</taxon>
        <taxon>Enteropneusta</taxon>
        <taxon>Harrimaniidae</taxon>
        <taxon>Saccoglossus</taxon>
    </lineage>
</organism>
<keyword evidence="4" id="KW-0539">Nucleus</keyword>
<dbReference type="SMART" id="SM00454">
    <property type="entry name" value="SAM"/>
    <property type="match status" value="1"/>
</dbReference>
<dbReference type="InterPro" id="IPR021987">
    <property type="entry name" value="SLED"/>
</dbReference>
<evidence type="ECO:0000259" key="7">
    <source>
        <dbReference type="SMART" id="SM00454"/>
    </source>
</evidence>
<sequence length="1670" mass="184596">MITEVNAVKSSLVHTVPSPQAAIITQIPASVQNLAQTVNTVKSPMLHTVQSPHAATTPTPTPIPVSVQNLAQTVNPVKSPMLHTVQSPQAAMATTQIPVSVQNLAQTVNPVKSPMLHTVQSPQAAMATTQIPVSVQNLAQTVNPVKSPMLHTVQSPQAAMATTQIPVSVQNLAQTVNPVKSPMLHTVQSPQAAMATTQIPVSVQNLAQTVNPVKSPMLHTVQSSQAAMATTHIPVSVKNLTQTSLQAISQVVTGSTTCIPTLASISNSIQGKPQSPMFSQASIQSILRATSQNIAPVQSIATMGNSMTTGTITVPATVMTATITLPRQLHIQPHTAMTLQPHQIGQPIVTIAGHQHRHAIFTTNQRATLITQPQAIVQAGSTGAPTQILAQVGVPRQQRQIPPNITVAHPALQSGHILQKAVVQAAANTPNQVVQASLAQSQLMKTAVGGAQQITLQKAIPPRLLQASTVQQMIQTSASQKTIMPSTVLPQTIVKSPQQLGPPTLLPATSTSMASPVIQTTIVHQPSGVQTQIIQQPGAAAAAAVAAHAAQQGMQASRQLQQQIVSTVTPTSHLLTKPVFTQAGAHPLVHQAVLRAGTPLNSTHMVTLGQQVHLQPIAQTTFVKQPSLPKLTQIQPATIQLQATQHPQLAQIQLPNQQVQVQQTSPQPQLHLQQSTQLPFQQFQQVPLQQTQMVAQQQPQQPVKSHDTAIKPESVPETVDEPEEEFLLLEEEEEREPISAIDLAIMKNLLYPQAPMEKKKKIESENKPQNEETEHADALTEESPEFTWEEYLEVTGAMSSPHSAFKHVEHSLESPFVAGMKLEVVNRNIQAGQTKTFWVATVIATCGQLLLLRYDGYEEARHSDFWCDITSGDLHPIGWCAQNSQQLSPPEEIKYRCDNWSDFLIQDLTGAITAPVFLLEGDAGKVLAEQIKAGMRVEVTDVLNPLEVWIATVKENHSGRLLLRWEGSQANTDAHDFWLFYQSHRIHPMGWAAKNQDKGIVLKPPAVLVAGLPYSTPEWSYIHQKAGLAASTKPLPKGFFKHQETVREHYFRVGMKLEAINPKAPSQICPATITKIFNSNYFLVEIDDLSADKTPIQFVGYGECGGLFYVEWCKQHNVQIKIPNGYDCTSFDWNAYLKHCNSQAASKNLFRTVSPDHEFQRGMKLEAVNPFNLNQICVATVTKIIDRHMWLNFDGWKLPNHIVDVESHDIFPVGWCESAGLLLKQPKKLMIKKTKKVAVVWPEKQVSGKSTPLSPGRDLYQKMKEGPPRTDESGEEGKASHWSPKIYFNHKCFSGPYLNKGRIAELPRAVGPGIVTLVLKEVISLLINAAYKPPRVLRELQVQHEETAGMNGHLQVMKAKYKSKSYRAMVEICKNADEVESFCRDMCIKLECCPNLVALDQIEDNCPENCSTLTKTKYTHYYGKKKRSRVGRPPGGHSNLEYGPKKPGKRRKKRKPFVHRKKRTSSNEEAGGGLENGEEEEVSENEEEDEEALAIKRRKKEERRKEKEKRMGLKRPLIMTRAKALLESAKRAKLPHKMVLPDRERGKKMKTRFGHIHKSHHHHHHHHHAGSSNVTHKIKSETRDRNNEDFLQLDSNPLHWSVQVVVDFIKSTDCAPLAKIFKEQEIDGQALLLLTLPTVQECMELKLGPAIKLCHHIERVKIAFYEQYAK</sequence>
<evidence type="ECO:0000256" key="1">
    <source>
        <dbReference type="ARBA" id="ARBA00004123"/>
    </source>
</evidence>
<dbReference type="PROSITE" id="PS51079">
    <property type="entry name" value="MBT"/>
    <property type="match status" value="4"/>
</dbReference>
<feature type="repeat" description="MBT" evidence="5">
    <location>
        <begin position="1017"/>
        <end position="1123"/>
    </location>
</feature>
<dbReference type="CDD" id="cd20095">
    <property type="entry name" value="MBT_SFMBT_rpt3"/>
    <property type="match status" value="1"/>
</dbReference>
<name>A0ABM0LVE4_SACKO</name>
<feature type="region of interest" description="Disordered" evidence="6">
    <location>
        <begin position="697"/>
        <end position="722"/>
    </location>
</feature>
<comment type="subcellular location">
    <subcellularLocation>
        <location evidence="1">Nucleus</location>
    </subcellularLocation>
</comment>
<evidence type="ECO:0000256" key="5">
    <source>
        <dbReference type="PROSITE-ProRule" id="PRU00459"/>
    </source>
</evidence>
<dbReference type="SMART" id="SM00561">
    <property type="entry name" value="MBT"/>
    <property type="match status" value="4"/>
</dbReference>
<dbReference type="InterPro" id="IPR004092">
    <property type="entry name" value="Mbt"/>
</dbReference>
<evidence type="ECO:0000313" key="9">
    <source>
        <dbReference type="RefSeq" id="XP_006811735.1"/>
    </source>
</evidence>
<dbReference type="PANTHER" id="PTHR12247">
    <property type="entry name" value="POLYCOMB GROUP PROTEIN"/>
    <property type="match status" value="1"/>
</dbReference>
<keyword evidence="3" id="KW-0677">Repeat</keyword>
<feature type="domain" description="SAM" evidence="7">
    <location>
        <begin position="1597"/>
        <end position="1663"/>
    </location>
</feature>
<dbReference type="Pfam" id="PF00536">
    <property type="entry name" value="SAM_1"/>
    <property type="match status" value="1"/>
</dbReference>
<feature type="compositionally biased region" description="Basic residues" evidence="6">
    <location>
        <begin position="1446"/>
        <end position="1464"/>
    </location>
</feature>
<feature type="region of interest" description="Disordered" evidence="6">
    <location>
        <begin position="757"/>
        <end position="785"/>
    </location>
</feature>
<dbReference type="InterPro" id="IPR050548">
    <property type="entry name" value="PcG_chromatin_remod_factors"/>
</dbReference>
<feature type="compositionally biased region" description="Acidic residues" evidence="6">
    <location>
        <begin position="1476"/>
        <end position="1492"/>
    </location>
</feature>
<feature type="region of interest" description="Disordered" evidence="6">
    <location>
        <begin position="1557"/>
        <end position="1583"/>
    </location>
</feature>
<dbReference type="InterPro" id="IPR013761">
    <property type="entry name" value="SAM/pointed_sf"/>
</dbReference>
<feature type="repeat" description="MBT" evidence="5">
    <location>
        <begin position="1131"/>
        <end position="1226"/>
    </location>
</feature>
<evidence type="ECO:0000256" key="6">
    <source>
        <dbReference type="SAM" id="MobiDB-lite"/>
    </source>
</evidence>
<dbReference type="CDD" id="cd20093">
    <property type="entry name" value="MBT_SFMBT_rpt1"/>
    <property type="match status" value="1"/>
</dbReference>
<dbReference type="Gene3D" id="1.10.150.50">
    <property type="entry name" value="Transcription Factor, Ets-1"/>
    <property type="match status" value="1"/>
</dbReference>
<evidence type="ECO:0000313" key="8">
    <source>
        <dbReference type="Proteomes" id="UP000694865"/>
    </source>
</evidence>
<dbReference type="Gene3D" id="3.90.1150.190">
    <property type="entry name" value="SLED domain"/>
    <property type="match status" value="1"/>
</dbReference>
<evidence type="ECO:0000256" key="2">
    <source>
        <dbReference type="ARBA" id="ARBA00022491"/>
    </source>
</evidence>
<feature type="compositionally biased region" description="Basic residues" evidence="6">
    <location>
        <begin position="1557"/>
        <end position="1569"/>
    </location>
</feature>
<dbReference type="Proteomes" id="UP000694865">
    <property type="component" value="Unplaced"/>
</dbReference>
<dbReference type="CDD" id="cd09581">
    <property type="entry name" value="SAM_Scm-like-4MBT1_2"/>
    <property type="match status" value="1"/>
</dbReference>
<feature type="compositionally biased region" description="Basic and acidic residues" evidence="6">
    <location>
        <begin position="757"/>
        <end position="778"/>
    </location>
</feature>
<feature type="region of interest" description="Disordered" evidence="6">
    <location>
        <begin position="1248"/>
        <end position="1280"/>
    </location>
</feature>